<gene>
    <name evidence="11" type="primary">LOC106475465</name>
</gene>
<reference evidence="11" key="1">
    <citation type="submission" date="2025-08" db="UniProtKB">
        <authorList>
            <consortium name="RefSeq"/>
        </authorList>
    </citation>
    <scope>IDENTIFICATION</scope>
    <source>
        <tissue evidence="11">Muscle</tissue>
    </source>
</reference>
<dbReference type="Proteomes" id="UP000694941">
    <property type="component" value="Unplaced"/>
</dbReference>
<dbReference type="InterPro" id="IPR001628">
    <property type="entry name" value="Znf_hrmn_rcpt"/>
</dbReference>
<evidence type="ECO:0000256" key="7">
    <source>
        <dbReference type="ARBA" id="ARBA00023170"/>
    </source>
</evidence>
<evidence type="ECO:0000256" key="1">
    <source>
        <dbReference type="ARBA" id="ARBA00022723"/>
    </source>
</evidence>
<evidence type="ECO:0000256" key="3">
    <source>
        <dbReference type="ARBA" id="ARBA00022833"/>
    </source>
</evidence>
<evidence type="ECO:0000256" key="2">
    <source>
        <dbReference type="ARBA" id="ARBA00022771"/>
    </source>
</evidence>
<protein>
    <submittedName>
        <fullName evidence="11">Nuclear hormone receptor family member nhr-12-like</fullName>
    </submittedName>
</protein>
<dbReference type="PROSITE" id="PS51030">
    <property type="entry name" value="NUCLEAR_REC_DBD_2"/>
    <property type="match status" value="1"/>
</dbReference>
<dbReference type="PRINTS" id="PR00047">
    <property type="entry name" value="STROIDFINGER"/>
</dbReference>
<dbReference type="Pfam" id="PF00105">
    <property type="entry name" value="zf-C4"/>
    <property type="match status" value="1"/>
</dbReference>
<dbReference type="InterPro" id="IPR013088">
    <property type="entry name" value="Znf_NHR/GATA"/>
</dbReference>
<evidence type="ECO:0000256" key="8">
    <source>
        <dbReference type="ARBA" id="ARBA00023242"/>
    </source>
</evidence>
<dbReference type="SUPFAM" id="SSF57716">
    <property type="entry name" value="Glucocorticoid receptor-like (DNA-binding domain)"/>
    <property type="match status" value="1"/>
</dbReference>
<evidence type="ECO:0000313" key="11">
    <source>
        <dbReference type="RefSeq" id="XP_013791604.2"/>
    </source>
</evidence>
<sequence>MAPALTMNQLCKVCSEPAAGYHFGAFTCEGCKSFFGRTYNNLTALGDCKNNNQCVINKKNRTSCKSCRLKKCLRVGMSKSGSRYGRRSNWFKIHCLIQDQTEMNGRITDQVSLSNGRSQYESKNFASVFKSEYREDNTSGTSPKGITPSCEVTHLVKSSVPYSVYDTKLLNSNFGHFEKSNNTYDRKENIGYHSLPLSPVSPMSPLYPHNFVFHQGNGGIVTKSCNRVTKLYNRDTKYNYSPQYLAFNKSDPLLKSPQGGMPVVMDYQADTPEQETPIDLSTKKSSPIFTSHDLCLTNDRRSSHAAENASLTNATESPLDLTRKVF</sequence>
<feature type="domain" description="Nuclear receptor" evidence="9">
    <location>
        <begin position="8"/>
        <end position="84"/>
    </location>
</feature>
<evidence type="ECO:0000256" key="5">
    <source>
        <dbReference type="ARBA" id="ARBA00023125"/>
    </source>
</evidence>
<evidence type="ECO:0000259" key="9">
    <source>
        <dbReference type="PROSITE" id="PS51030"/>
    </source>
</evidence>
<dbReference type="GeneID" id="106475465"/>
<dbReference type="SMART" id="SM00399">
    <property type="entry name" value="ZnF_C4"/>
    <property type="match status" value="1"/>
</dbReference>
<dbReference type="RefSeq" id="XP_013791604.2">
    <property type="nucleotide sequence ID" value="XM_013936150.2"/>
</dbReference>
<keyword evidence="10" id="KW-1185">Reference proteome</keyword>
<dbReference type="InterPro" id="IPR050200">
    <property type="entry name" value="Nuclear_hormone_rcpt_NR3"/>
</dbReference>
<keyword evidence="2" id="KW-0863">Zinc-finger</keyword>
<keyword evidence="1" id="KW-0479">Metal-binding</keyword>
<evidence type="ECO:0000256" key="4">
    <source>
        <dbReference type="ARBA" id="ARBA00023015"/>
    </source>
</evidence>
<keyword evidence="6" id="KW-0804">Transcription</keyword>
<keyword evidence="5" id="KW-0238">DNA-binding</keyword>
<name>A0ABM1BZH8_LIMPO</name>
<organism evidence="10 11">
    <name type="scientific">Limulus polyphemus</name>
    <name type="common">Atlantic horseshoe crab</name>
    <dbReference type="NCBI Taxonomy" id="6850"/>
    <lineage>
        <taxon>Eukaryota</taxon>
        <taxon>Metazoa</taxon>
        <taxon>Ecdysozoa</taxon>
        <taxon>Arthropoda</taxon>
        <taxon>Chelicerata</taxon>
        <taxon>Merostomata</taxon>
        <taxon>Xiphosura</taxon>
        <taxon>Limulidae</taxon>
        <taxon>Limulus</taxon>
    </lineage>
</organism>
<dbReference type="PANTHER" id="PTHR48092">
    <property type="entry name" value="KNIRPS-RELATED PROTEIN-RELATED"/>
    <property type="match status" value="1"/>
</dbReference>
<keyword evidence="3" id="KW-0862">Zinc</keyword>
<keyword evidence="4" id="KW-0805">Transcription regulation</keyword>
<dbReference type="Gene3D" id="3.30.50.10">
    <property type="entry name" value="Erythroid Transcription Factor GATA-1, subunit A"/>
    <property type="match status" value="1"/>
</dbReference>
<accession>A0ABM1BZH8</accession>
<proteinExistence type="predicted"/>
<keyword evidence="8" id="KW-0539">Nucleus</keyword>
<evidence type="ECO:0000256" key="6">
    <source>
        <dbReference type="ARBA" id="ARBA00023163"/>
    </source>
</evidence>
<evidence type="ECO:0000313" key="10">
    <source>
        <dbReference type="Proteomes" id="UP000694941"/>
    </source>
</evidence>
<keyword evidence="7" id="KW-0675">Receptor</keyword>
<dbReference type="PROSITE" id="PS00031">
    <property type="entry name" value="NUCLEAR_REC_DBD_1"/>
    <property type="match status" value="1"/>
</dbReference>